<dbReference type="Proteomes" id="UP001597118">
    <property type="component" value="Unassembled WGS sequence"/>
</dbReference>
<dbReference type="PANTHER" id="PTHR43800">
    <property type="entry name" value="PEPTIDYL-LYSINE N-ACETYLTRANSFERASE YJAB"/>
    <property type="match status" value="1"/>
</dbReference>
<organism evidence="4 5">
    <name type="scientific">Pseudopedobacter beijingensis</name>
    <dbReference type="NCBI Taxonomy" id="1207056"/>
    <lineage>
        <taxon>Bacteria</taxon>
        <taxon>Pseudomonadati</taxon>
        <taxon>Bacteroidota</taxon>
        <taxon>Sphingobacteriia</taxon>
        <taxon>Sphingobacteriales</taxon>
        <taxon>Sphingobacteriaceae</taxon>
        <taxon>Pseudopedobacter</taxon>
    </lineage>
</organism>
<keyword evidence="5" id="KW-1185">Reference proteome</keyword>
<feature type="domain" description="N-acetyltransferase" evidence="3">
    <location>
        <begin position="8"/>
        <end position="169"/>
    </location>
</feature>
<dbReference type="EMBL" id="JBHUDG010000003">
    <property type="protein sequence ID" value="MFD1629199.1"/>
    <property type="molecule type" value="Genomic_DNA"/>
</dbReference>
<gene>
    <name evidence="4" type="ORF">ACFSAH_04875</name>
</gene>
<comment type="caution">
    <text evidence="4">The sequence shown here is derived from an EMBL/GenBank/DDBJ whole genome shotgun (WGS) entry which is preliminary data.</text>
</comment>
<evidence type="ECO:0000256" key="1">
    <source>
        <dbReference type="ARBA" id="ARBA00022679"/>
    </source>
</evidence>
<sequence>MDSRKSMIEINPITEYDLKTIAGLAHKIWWPTYSSFVPLLQIETMLAEFYNPEALKSQIAQGHTFLLIKENGVPFGFTSYSPTEDPSIVKIHKLYVDPDFQGKGAGRLFIEKVAQIALEKGAQQLELMVNRHNPAVSFYKKMGFQIFKPVDTPYHQFVLEDFMMRKPLYH</sequence>
<dbReference type="Pfam" id="PF13673">
    <property type="entry name" value="Acetyltransf_10"/>
    <property type="match status" value="1"/>
</dbReference>
<dbReference type="Gene3D" id="3.40.630.30">
    <property type="match status" value="1"/>
</dbReference>
<dbReference type="InterPro" id="IPR016181">
    <property type="entry name" value="Acyl_CoA_acyltransferase"/>
</dbReference>
<accession>A0ABW4IB18</accession>
<dbReference type="EC" id="2.3.1.-" evidence="4"/>
<name>A0ABW4IB18_9SPHI</name>
<dbReference type="GO" id="GO:0016746">
    <property type="term" value="F:acyltransferase activity"/>
    <property type="evidence" value="ECO:0007669"/>
    <property type="project" value="UniProtKB-KW"/>
</dbReference>
<dbReference type="SUPFAM" id="SSF55729">
    <property type="entry name" value="Acyl-CoA N-acyltransferases (Nat)"/>
    <property type="match status" value="1"/>
</dbReference>
<protein>
    <submittedName>
        <fullName evidence="4">GNAT family N-acetyltransferase</fullName>
        <ecNumber evidence="4">2.3.1.-</ecNumber>
    </submittedName>
</protein>
<proteinExistence type="predicted"/>
<evidence type="ECO:0000256" key="2">
    <source>
        <dbReference type="ARBA" id="ARBA00023315"/>
    </source>
</evidence>
<dbReference type="PANTHER" id="PTHR43800:SF1">
    <property type="entry name" value="PEPTIDYL-LYSINE N-ACETYLTRANSFERASE YJAB"/>
    <property type="match status" value="1"/>
</dbReference>
<keyword evidence="1 4" id="KW-0808">Transferase</keyword>
<evidence type="ECO:0000259" key="3">
    <source>
        <dbReference type="PROSITE" id="PS51186"/>
    </source>
</evidence>
<dbReference type="InterPro" id="IPR000182">
    <property type="entry name" value="GNAT_dom"/>
</dbReference>
<evidence type="ECO:0000313" key="4">
    <source>
        <dbReference type="EMBL" id="MFD1629199.1"/>
    </source>
</evidence>
<dbReference type="CDD" id="cd04301">
    <property type="entry name" value="NAT_SF"/>
    <property type="match status" value="1"/>
</dbReference>
<keyword evidence="2 4" id="KW-0012">Acyltransferase</keyword>
<reference evidence="5" key="1">
    <citation type="journal article" date="2019" name="Int. J. Syst. Evol. Microbiol.">
        <title>The Global Catalogue of Microorganisms (GCM) 10K type strain sequencing project: providing services to taxonomists for standard genome sequencing and annotation.</title>
        <authorList>
            <consortium name="The Broad Institute Genomics Platform"/>
            <consortium name="The Broad Institute Genome Sequencing Center for Infectious Disease"/>
            <person name="Wu L."/>
            <person name="Ma J."/>
        </authorList>
    </citation>
    <scope>NUCLEOTIDE SEQUENCE [LARGE SCALE GENOMIC DNA]</scope>
    <source>
        <strain evidence="5">CCUG 53762</strain>
    </source>
</reference>
<evidence type="ECO:0000313" key="5">
    <source>
        <dbReference type="Proteomes" id="UP001597118"/>
    </source>
</evidence>
<dbReference type="PROSITE" id="PS51186">
    <property type="entry name" value="GNAT"/>
    <property type="match status" value="1"/>
</dbReference>